<dbReference type="Gene3D" id="3.30.560.10">
    <property type="entry name" value="Glucose Oxidase, domain 3"/>
    <property type="match status" value="1"/>
</dbReference>
<comment type="similarity">
    <text evidence="2">Belongs to the GMC oxidoreductase family.</text>
</comment>
<dbReference type="InterPro" id="IPR012132">
    <property type="entry name" value="GMC_OxRdtase"/>
</dbReference>
<dbReference type="SUPFAM" id="SSF54373">
    <property type="entry name" value="FAD-linked reductases, C-terminal domain"/>
    <property type="match status" value="1"/>
</dbReference>
<dbReference type="GO" id="GO:0050660">
    <property type="term" value="F:flavin adenine dinucleotide binding"/>
    <property type="evidence" value="ECO:0007669"/>
    <property type="project" value="InterPro"/>
</dbReference>
<dbReference type="OrthoDB" id="269227at2759"/>
<dbReference type="GO" id="GO:0016614">
    <property type="term" value="F:oxidoreductase activity, acting on CH-OH group of donors"/>
    <property type="evidence" value="ECO:0007669"/>
    <property type="project" value="InterPro"/>
</dbReference>
<evidence type="ECO:0000256" key="1">
    <source>
        <dbReference type="ARBA" id="ARBA00001974"/>
    </source>
</evidence>
<evidence type="ECO:0000256" key="4">
    <source>
        <dbReference type="ARBA" id="ARBA00022827"/>
    </source>
</evidence>
<sequence>MAASSSPDSFDYIIVGGGTAGLVLASRLTEDPKVQVLVLEAGEDLGADPRVNVPAMWVELAGSSADWCFKTTPQHGLGGHQMGIAQGRLLGGSSALNSMNFVVSAKSNIGQWAELGNTGWDWATLSASLQKVYTLHGQSGTSVDESASRSVQVPVPDEDSKWPQVWRETIAELGFPAHNHPLSGTISGATRSYACTAYLNPATSRPNLTVWTSVLVEKILFNPSTEDGGDPIAAGVQYARTKDDEVASVQKVVGDAARLESVCIPVVVDNPFVGENLQNHPVVPLSFETITGEGLQTIDGLNRQDPAALGAAMEAYGRQTGLLSKSNGNVMAHMPFPNIATEAGKRELEMILSSAFPTSDTGATKTAPTYDEKLKSYVRSVLKFADESSAFYITVPGWASYTPDGSWEPIPPGNETYFSIPVLLAHPSTDDDDQPSDLGLEINPNYLAHPLDVEILARHVQFVESVMAATATPLAKSLNQSEGAKRSSALPPGPRAFAGDEGLDLARKYVRESAVVYGCRNLRVCDASVIPLATRANTMATVYAIAERAAEIIKSGI</sequence>
<dbReference type="RefSeq" id="XP_040775240.1">
    <property type="nucleotide sequence ID" value="XM_040921500.1"/>
</dbReference>
<dbReference type="PANTHER" id="PTHR11552">
    <property type="entry name" value="GLUCOSE-METHANOL-CHOLINE GMC OXIDOREDUCTASE"/>
    <property type="match status" value="1"/>
</dbReference>
<evidence type="ECO:0000313" key="9">
    <source>
        <dbReference type="EMBL" id="KAF3764279.1"/>
    </source>
</evidence>
<organism evidence="9 10">
    <name type="scientific">Cryphonectria parasitica (strain ATCC 38755 / EP155)</name>
    <dbReference type="NCBI Taxonomy" id="660469"/>
    <lineage>
        <taxon>Eukaryota</taxon>
        <taxon>Fungi</taxon>
        <taxon>Dikarya</taxon>
        <taxon>Ascomycota</taxon>
        <taxon>Pezizomycotina</taxon>
        <taxon>Sordariomycetes</taxon>
        <taxon>Sordariomycetidae</taxon>
        <taxon>Diaporthales</taxon>
        <taxon>Cryphonectriaceae</taxon>
        <taxon>Cryphonectria-Endothia species complex</taxon>
        <taxon>Cryphonectria</taxon>
    </lineage>
</organism>
<keyword evidence="10" id="KW-1185">Reference proteome</keyword>
<comment type="cofactor">
    <cofactor evidence="1 6">
        <name>FAD</name>
        <dbReference type="ChEBI" id="CHEBI:57692"/>
    </cofactor>
</comment>
<dbReference type="Pfam" id="PF00732">
    <property type="entry name" value="GMC_oxred_N"/>
    <property type="match status" value="1"/>
</dbReference>
<dbReference type="PIRSF" id="PIRSF000137">
    <property type="entry name" value="Alcohol_oxidase"/>
    <property type="match status" value="1"/>
</dbReference>
<dbReference type="SUPFAM" id="SSF51905">
    <property type="entry name" value="FAD/NAD(P)-binding domain"/>
    <property type="match status" value="1"/>
</dbReference>
<evidence type="ECO:0000256" key="5">
    <source>
        <dbReference type="ARBA" id="ARBA00023002"/>
    </source>
</evidence>
<accession>A0A9P4Y0I9</accession>
<keyword evidence="4 6" id="KW-0274">FAD</keyword>
<evidence type="ECO:0000313" key="10">
    <source>
        <dbReference type="Proteomes" id="UP000803844"/>
    </source>
</evidence>
<dbReference type="Gene3D" id="3.50.50.60">
    <property type="entry name" value="FAD/NAD(P)-binding domain"/>
    <property type="match status" value="1"/>
</dbReference>
<dbReference type="InterPro" id="IPR007867">
    <property type="entry name" value="GMC_OxRtase_C"/>
</dbReference>
<dbReference type="AlphaFoldDB" id="A0A9P4Y0I9"/>
<feature type="domain" description="Glucose-methanol-choline oxidoreductase C-terminal" evidence="8">
    <location>
        <begin position="429"/>
        <end position="546"/>
    </location>
</feature>
<feature type="domain" description="Glucose-methanol-choline oxidoreductase N-terminal" evidence="7">
    <location>
        <begin position="10"/>
        <end position="282"/>
    </location>
</feature>
<name>A0A9P4Y0I9_CRYP1</name>
<dbReference type="Pfam" id="PF05199">
    <property type="entry name" value="GMC_oxred_C"/>
    <property type="match status" value="1"/>
</dbReference>
<keyword evidence="5" id="KW-0560">Oxidoreductase</keyword>
<dbReference type="Gene3D" id="4.10.450.10">
    <property type="entry name" value="Glucose Oxidase, domain 2"/>
    <property type="match status" value="1"/>
</dbReference>
<reference evidence="9" key="1">
    <citation type="journal article" date="2020" name="Phytopathology">
        <title>Genome sequence of the chestnut blight fungus Cryphonectria parasitica EP155: A fundamental resource for an archetypical invasive plant pathogen.</title>
        <authorList>
            <person name="Crouch J.A."/>
            <person name="Dawe A."/>
            <person name="Aerts A."/>
            <person name="Barry K."/>
            <person name="Churchill A.C.L."/>
            <person name="Grimwood J."/>
            <person name="Hillman B."/>
            <person name="Milgroom M.G."/>
            <person name="Pangilinan J."/>
            <person name="Smith M."/>
            <person name="Salamov A."/>
            <person name="Schmutz J."/>
            <person name="Yadav J."/>
            <person name="Grigoriev I.V."/>
            <person name="Nuss D."/>
        </authorList>
    </citation>
    <scope>NUCLEOTIDE SEQUENCE</scope>
    <source>
        <strain evidence="9">EP155</strain>
    </source>
</reference>
<evidence type="ECO:0000259" key="8">
    <source>
        <dbReference type="Pfam" id="PF05199"/>
    </source>
</evidence>
<keyword evidence="3" id="KW-0285">Flavoprotein</keyword>
<protein>
    <submittedName>
        <fullName evidence="9">Alcohol oxidase</fullName>
    </submittedName>
</protein>
<gene>
    <name evidence="9" type="ORF">M406DRAFT_339921</name>
</gene>
<dbReference type="EMBL" id="MU032348">
    <property type="protein sequence ID" value="KAF3764279.1"/>
    <property type="molecule type" value="Genomic_DNA"/>
</dbReference>
<feature type="binding site" evidence="6">
    <location>
        <position position="216"/>
    </location>
    <ligand>
        <name>FAD</name>
        <dbReference type="ChEBI" id="CHEBI:57692"/>
    </ligand>
</feature>
<dbReference type="InterPro" id="IPR027424">
    <property type="entry name" value="Glucose_Oxidase_domain_2"/>
</dbReference>
<dbReference type="PANTHER" id="PTHR11552:SF210">
    <property type="entry name" value="GLUCOSE-METHANOL-CHOLINE OXIDOREDUCTASE N-TERMINAL DOMAIN-CONTAINING PROTEIN-RELATED"/>
    <property type="match status" value="1"/>
</dbReference>
<evidence type="ECO:0000259" key="7">
    <source>
        <dbReference type="Pfam" id="PF00732"/>
    </source>
</evidence>
<dbReference type="Proteomes" id="UP000803844">
    <property type="component" value="Unassembled WGS sequence"/>
</dbReference>
<dbReference type="GeneID" id="63838629"/>
<comment type="caution">
    <text evidence="9">The sequence shown here is derived from an EMBL/GenBank/DDBJ whole genome shotgun (WGS) entry which is preliminary data.</text>
</comment>
<evidence type="ECO:0000256" key="6">
    <source>
        <dbReference type="PIRSR" id="PIRSR000137-2"/>
    </source>
</evidence>
<evidence type="ECO:0000256" key="2">
    <source>
        <dbReference type="ARBA" id="ARBA00010790"/>
    </source>
</evidence>
<dbReference type="InterPro" id="IPR036188">
    <property type="entry name" value="FAD/NAD-bd_sf"/>
</dbReference>
<proteinExistence type="inferred from homology"/>
<evidence type="ECO:0000256" key="3">
    <source>
        <dbReference type="ARBA" id="ARBA00022630"/>
    </source>
</evidence>
<dbReference type="InterPro" id="IPR000172">
    <property type="entry name" value="GMC_OxRdtase_N"/>
</dbReference>